<evidence type="ECO:0000256" key="3">
    <source>
        <dbReference type="ARBA" id="ARBA00006739"/>
    </source>
</evidence>
<dbReference type="CDD" id="cd04179">
    <property type="entry name" value="DPM_DPG-synthase_like"/>
    <property type="match status" value="1"/>
</dbReference>
<evidence type="ECO:0000256" key="8">
    <source>
        <dbReference type="ARBA" id="ARBA00040894"/>
    </source>
</evidence>
<comment type="cofactor">
    <cofactor evidence="1">
        <name>Mn(2+)</name>
        <dbReference type="ChEBI" id="CHEBI:29035"/>
    </cofactor>
</comment>
<gene>
    <name evidence="12" type="ORF">A2074_03105</name>
</gene>
<comment type="caution">
    <text evidence="12">The sequence shown here is derived from an EMBL/GenBank/DDBJ whole genome shotgun (WGS) entry which is preliminary data.</text>
</comment>
<evidence type="ECO:0000256" key="7">
    <source>
        <dbReference type="ARBA" id="ARBA00039022"/>
    </source>
</evidence>
<dbReference type="InterPro" id="IPR029044">
    <property type="entry name" value="Nucleotide-diphossugar_trans"/>
</dbReference>
<evidence type="ECO:0000256" key="10">
    <source>
        <dbReference type="ARBA" id="ARBA00048997"/>
    </source>
</evidence>
<keyword evidence="4" id="KW-0328">Glycosyltransferase</keyword>
<name>A0A1F2UI46_9ACTN</name>
<dbReference type="PANTHER" id="PTHR48090:SF10">
    <property type="entry name" value="GLUCOSYL-3-PHOSPHOGLYCERATE SYNTHASE"/>
    <property type="match status" value="1"/>
</dbReference>
<evidence type="ECO:0000256" key="5">
    <source>
        <dbReference type="ARBA" id="ARBA00022679"/>
    </source>
</evidence>
<feature type="domain" description="Glycosyltransferase 2-like" evidence="11">
    <location>
        <begin position="9"/>
        <end position="119"/>
    </location>
</feature>
<dbReference type="InterPro" id="IPR001173">
    <property type="entry name" value="Glyco_trans_2-like"/>
</dbReference>
<evidence type="ECO:0000256" key="6">
    <source>
        <dbReference type="ARBA" id="ARBA00022842"/>
    </source>
</evidence>
<dbReference type="Gene3D" id="3.90.550.10">
    <property type="entry name" value="Spore Coat Polysaccharide Biosynthesis Protein SpsA, Chain A"/>
    <property type="match status" value="1"/>
</dbReference>
<dbReference type="Proteomes" id="UP000178086">
    <property type="component" value="Unassembled WGS sequence"/>
</dbReference>
<sequence>MVETSVVAVIAAYNEADRIAATVRATKRISGVGRVLVVDDGSGDGTASVAAEAGAEVLGLERNLGKGKALESAMSKVTEDIILFLDGDLGECAEEAALILEPVLKGMADMAIADFPKPEKAGGIGLAKGLGRWGIKRFTGQTMREPLSGQRAVKSALVKELSFESGYGLEVGLSIDILRQGCRVIEVPVKMTHRETGRDLAGVIHRGRQFVDILSVIFKRFMKH</sequence>
<comment type="catalytic activity">
    <reaction evidence="10">
        <text>an NDP-alpha-D-glucose + (2R)-3-phosphoglycerate = (2R)-2-O-(alpha-D-glucopyranosyl)-3-phospho-glycerate + a ribonucleoside 5'-diphosphate + H(+)</text>
        <dbReference type="Rhea" id="RHEA:47244"/>
        <dbReference type="ChEBI" id="CHEBI:15378"/>
        <dbReference type="ChEBI" id="CHEBI:57930"/>
        <dbReference type="ChEBI" id="CHEBI:58272"/>
        <dbReference type="ChEBI" id="CHEBI:62600"/>
        <dbReference type="ChEBI" id="CHEBI:76533"/>
        <dbReference type="EC" id="2.4.1.266"/>
    </reaction>
    <physiologicalReaction direction="left-to-right" evidence="10">
        <dbReference type="Rhea" id="RHEA:47245"/>
    </physiologicalReaction>
</comment>
<proteinExistence type="inferred from homology"/>
<dbReference type="Pfam" id="PF00535">
    <property type="entry name" value="Glycos_transf_2"/>
    <property type="match status" value="1"/>
</dbReference>
<dbReference type="AlphaFoldDB" id="A0A1F2UI46"/>
<evidence type="ECO:0000256" key="2">
    <source>
        <dbReference type="ARBA" id="ARBA00001946"/>
    </source>
</evidence>
<dbReference type="EMBL" id="MELI01000088">
    <property type="protein sequence ID" value="OFW32707.1"/>
    <property type="molecule type" value="Genomic_DNA"/>
</dbReference>
<keyword evidence="5" id="KW-0808">Transferase</keyword>
<comment type="cofactor">
    <cofactor evidence="2">
        <name>Mg(2+)</name>
        <dbReference type="ChEBI" id="CHEBI:18420"/>
    </cofactor>
</comment>
<protein>
    <recommendedName>
        <fullName evidence="8">Glucosyl-3-phosphoglycerate synthase</fullName>
        <ecNumber evidence="7">2.4.1.266</ecNumber>
    </recommendedName>
</protein>
<dbReference type="PANTHER" id="PTHR48090">
    <property type="entry name" value="UNDECAPRENYL-PHOSPHATE 4-DEOXY-4-FORMAMIDO-L-ARABINOSE TRANSFERASE-RELATED"/>
    <property type="match status" value="1"/>
</dbReference>
<evidence type="ECO:0000313" key="13">
    <source>
        <dbReference type="Proteomes" id="UP000178086"/>
    </source>
</evidence>
<evidence type="ECO:0000256" key="9">
    <source>
        <dbReference type="ARBA" id="ARBA00048689"/>
    </source>
</evidence>
<comment type="catalytic activity">
    <reaction evidence="9">
        <text>(2R)-3-phosphoglycerate + UDP-alpha-D-glucose = (2R)-2-O-(alpha-D-glucopyranosyl)-3-phospho-glycerate + UDP + H(+)</text>
        <dbReference type="Rhea" id="RHEA:31319"/>
        <dbReference type="ChEBI" id="CHEBI:15378"/>
        <dbReference type="ChEBI" id="CHEBI:58223"/>
        <dbReference type="ChEBI" id="CHEBI:58272"/>
        <dbReference type="ChEBI" id="CHEBI:58885"/>
        <dbReference type="ChEBI" id="CHEBI:62600"/>
        <dbReference type="EC" id="2.4.1.266"/>
    </reaction>
    <physiologicalReaction direction="left-to-right" evidence="9">
        <dbReference type="Rhea" id="RHEA:31320"/>
    </physiologicalReaction>
</comment>
<dbReference type="GO" id="GO:0016757">
    <property type="term" value="F:glycosyltransferase activity"/>
    <property type="evidence" value="ECO:0007669"/>
    <property type="project" value="UniProtKB-KW"/>
</dbReference>
<comment type="similarity">
    <text evidence="3">Belongs to the glycosyltransferase 2 family.</text>
</comment>
<accession>A0A1F2UI46</accession>
<dbReference type="InterPro" id="IPR050256">
    <property type="entry name" value="Glycosyltransferase_2"/>
</dbReference>
<dbReference type="SUPFAM" id="SSF53448">
    <property type="entry name" value="Nucleotide-diphospho-sugar transferases"/>
    <property type="match status" value="1"/>
</dbReference>
<evidence type="ECO:0000256" key="1">
    <source>
        <dbReference type="ARBA" id="ARBA00001936"/>
    </source>
</evidence>
<dbReference type="EC" id="2.4.1.266" evidence="7"/>
<reference evidence="12 13" key="1">
    <citation type="journal article" date="2016" name="Nat. Commun.">
        <title>Thousands of microbial genomes shed light on interconnected biogeochemical processes in an aquifer system.</title>
        <authorList>
            <person name="Anantharaman K."/>
            <person name="Brown C.T."/>
            <person name="Hug L.A."/>
            <person name="Sharon I."/>
            <person name="Castelle C.J."/>
            <person name="Probst A.J."/>
            <person name="Thomas B.C."/>
            <person name="Singh A."/>
            <person name="Wilkins M.J."/>
            <person name="Karaoz U."/>
            <person name="Brodie E.L."/>
            <person name="Williams K.H."/>
            <person name="Hubbard S.S."/>
            <person name="Banfield J.F."/>
        </authorList>
    </citation>
    <scope>NUCLEOTIDE SEQUENCE [LARGE SCALE GENOMIC DNA]</scope>
</reference>
<keyword evidence="6" id="KW-0460">Magnesium</keyword>
<evidence type="ECO:0000259" key="11">
    <source>
        <dbReference type="Pfam" id="PF00535"/>
    </source>
</evidence>
<organism evidence="12 13">
    <name type="scientific">Candidatus Aquicultor primus</name>
    <dbReference type="NCBI Taxonomy" id="1797195"/>
    <lineage>
        <taxon>Bacteria</taxon>
        <taxon>Bacillati</taxon>
        <taxon>Actinomycetota</taxon>
        <taxon>Candidatus Aquicultoria</taxon>
        <taxon>Candidatus Aquicultorales</taxon>
        <taxon>Candidatus Aquicultoraceae</taxon>
        <taxon>Candidatus Aquicultor</taxon>
    </lineage>
</organism>
<evidence type="ECO:0000256" key="4">
    <source>
        <dbReference type="ARBA" id="ARBA00022676"/>
    </source>
</evidence>
<evidence type="ECO:0000313" key="12">
    <source>
        <dbReference type="EMBL" id="OFW32707.1"/>
    </source>
</evidence>